<keyword evidence="2" id="KW-0804">Transcription</keyword>
<organism evidence="6 7">
    <name type="scientific">Aspergillus saccharolyticus JOP 1030-1</name>
    <dbReference type="NCBI Taxonomy" id="1450539"/>
    <lineage>
        <taxon>Eukaryota</taxon>
        <taxon>Fungi</taxon>
        <taxon>Dikarya</taxon>
        <taxon>Ascomycota</taxon>
        <taxon>Pezizomycotina</taxon>
        <taxon>Eurotiomycetes</taxon>
        <taxon>Eurotiomycetidae</taxon>
        <taxon>Eurotiales</taxon>
        <taxon>Aspergillaceae</taxon>
        <taxon>Aspergillus</taxon>
        <taxon>Aspergillus subgen. Circumdati</taxon>
    </lineage>
</organism>
<dbReference type="GO" id="GO:0006351">
    <property type="term" value="P:DNA-templated transcription"/>
    <property type="evidence" value="ECO:0007669"/>
    <property type="project" value="InterPro"/>
</dbReference>
<name>A0A318ZSV7_9EURO</name>
<dbReference type="PANTHER" id="PTHR47424">
    <property type="entry name" value="REGULATORY PROTEIN GAL4"/>
    <property type="match status" value="1"/>
</dbReference>
<dbReference type="GO" id="GO:0008270">
    <property type="term" value="F:zinc ion binding"/>
    <property type="evidence" value="ECO:0007669"/>
    <property type="project" value="InterPro"/>
</dbReference>
<evidence type="ECO:0000256" key="1">
    <source>
        <dbReference type="ARBA" id="ARBA00023015"/>
    </source>
</evidence>
<evidence type="ECO:0000259" key="5">
    <source>
        <dbReference type="SMART" id="SM00906"/>
    </source>
</evidence>
<reference evidence="6 7" key="1">
    <citation type="submission" date="2016-12" db="EMBL/GenBank/DDBJ databases">
        <title>The genomes of Aspergillus section Nigri reveals drivers in fungal speciation.</title>
        <authorList>
            <consortium name="DOE Joint Genome Institute"/>
            <person name="Vesth T.C."/>
            <person name="Nybo J."/>
            <person name="Theobald S."/>
            <person name="Brandl J."/>
            <person name="Frisvad J.C."/>
            <person name="Nielsen K.F."/>
            <person name="Lyhne E.K."/>
            <person name="Kogle M.E."/>
            <person name="Kuo A."/>
            <person name="Riley R."/>
            <person name="Clum A."/>
            <person name="Nolan M."/>
            <person name="Lipzen A."/>
            <person name="Salamov A."/>
            <person name="Henrissat B."/>
            <person name="Wiebenga A."/>
            <person name="De Vries R.P."/>
            <person name="Grigoriev I.V."/>
            <person name="Mortensen U.H."/>
            <person name="Andersen M.R."/>
            <person name="Baker S.E."/>
        </authorList>
    </citation>
    <scope>NUCLEOTIDE SEQUENCE [LARGE SCALE GENOMIC DNA]</scope>
    <source>
        <strain evidence="6 7">JOP 1030-1</strain>
    </source>
</reference>
<accession>A0A318ZSV7</accession>
<proteinExistence type="predicted"/>
<dbReference type="Pfam" id="PF04082">
    <property type="entry name" value="Fungal_trans"/>
    <property type="match status" value="1"/>
</dbReference>
<protein>
    <submittedName>
        <fullName evidence="6">Putative fungal-specific transcription factor</fullName>
    </submittedName>
</protein>
<dbReference type="GO" id="GO:0005634">
    <property type="term" value="C:nucleus"/>
    <property type="evidence" value="ECO:0007669"/>
    <property type="project" value="TreeGrafter"/>
</dbReference>
<gene>
    <name evidence="6" type="ORF">BP01DRAFT_387877</name>
</gene>
<dbReference type="SMART" id="SM00906">
    <property type="entry name" value="Fungal_trans"/>
    <property type="match status" value="1"/>
</dbReference>
<dbReference type="InterPro" id="IPR051127">
    <property type="entry name" value="Fungal_SecMet_Regulators"/>
</dbReference>
<evidence type="ECO:0000313" key="7">
    <source>
        <dbReference type="Proteomes" id="UP000248349"/>
    </source>
</evidence>
<feature type="compositionally biased region" description="Acidic residues" evidence="4">
    <location>
        <begin position="46"/>
        <end position="57"/>
    </location>
</feature>
<dbReference type="PANTHER" id="PTHR47424:SF9">
    <property type="entry name" value="TAH-2"/>
    <property type="match status" value="1"/>
</dbReference>
<keyword evidence="3" id="KW-0539">Nucleus</keyword>
<dbReference type="InterPro" id="IPR007219">
    <property type="entry name" value="XnlR_reg_dom"/>
</dbReference>
<dbReference type="GO" id="GO:0000435">
    <property type="term" value="P:positive regulation of transcription from RNA polymerase II promoter by galactose"/>
    <property type="evidence" value="ECO:0007669"/>
    <property type="project" value="TreeGrafter"/>
</dbReference>
<evidence type="ECO:0000256" key="3">
    <source>
        <dbReference type="ARBA" id="ARBA00023242"/>
    </source>
</evidence>
<feature type="region of interest" description="Disordered" evidence="4">
    <location>
        <begin position="35"/>
        <end position="57"/>
    </location>
</feature>
<dbReference type="CDD" id="cd12148">
    <property type="entry name" value="fungal_TF_MHR"/>
    <property type="match status" value="1"/>
</dbReference>
<evidence type="ECO:0000256" key="4">
    <source>
        <dbReference type="SAM" id="MobiDB-lite"/>
    </source>
</evidence>
<dbReference type="RefSeq" id="XP_025435706.1">
    <property type="nucleotide sequence ID" value="XM_025577781.1"/>
</dbReference>
<dbReference type="Proteomes" id="UP000248349">
    <property type="component" value="Unassembled WGS sequence"/>
</dbReference>
<sequence length="568" mass="62418">MLRNLRGERVYIGKAASLSFLQLVRDTVTQCIGPSQFSHNMKSEDMLETESSDDIPSELDPEIDLRQQRYYIQAYITATSGFMNVLSEAEAMQLLETPPGPNTRHKDNIDQTKLALLSIVIAVGAQASKPHPSADRAEKFFFACAQRSAFAGMLENPSMDLVRLFLLLSYYMLGACRRNAAFMYLGVAVRAAVALGLQLTDLAGTVPTTEQDLRARVWMSLCVLDLLVSSILGRAAATPPIRLDSGDASITSSTTNSQAQRSLVASYRLSNIIDETISGLYGKQAASADAADVLLKKLKGWSDDLPESLLAPPDNDYEQPMAHQHIIGNLHVACTYHFAVIIVTRPFLISVLGFRLAQLNRSPIGADTDGVNEEPAYSQLAAACTDSAVYMIQTCSEVYQSHLLLSNMCILKAFIFAAGLVLGFSMFSRKEADPLQEETYDEALDILRMLSERSAQAAHYLEILSLLRNAVYEQRQRLVQHTQQVGRRYVSKLFSLSDRRFSTQTHTGATASSSEEISDIPPLGFLDPWPGIDGLTALDPATYGSMLAGWAGMELPLWDSFPFNGPTM</sequence>
<dbReference type="EMBL" id="KZ821218">
    <property type="protein sequence ID" value="PYH49724.1"/>
    <property type="molecule type" value="Genomic_DNA"/>
</dbReference>
<evidence type="ECO:0000313" key="6">
    <source>
        <dbReference type="EMBL" id="PYH49724.1"/>
    </source>
</evidence>
<dbReference type="GO" id="GO:0000978">
    <property type="term" value="F:RNA polymerase II cis-regulatory region sequence-specific DNA binding"/>
    <property type="evidence" value="ECO:0007669"/>
    <property type="project" value="TreeGrafter"/>
</dbReference>
<dbReference type="STRING" id="1450539.A0A318ZSV7"/>
<keyword evidence="1" id="KW-0805">Transcription regulation</keyword>
<keyword evidence="7" id="KW-1185">Reference proteome</keyword>
<dbReference type="OrthoDB" id="4064873at2759"/>
<evidence type="ECO:0000256" key="2">
    <source>
        <dbReference type="ARBA" id="ARBA00023163"/>
    </source>
</evidence>
<feature type="domain" description="Xylanolytic transcriptional activator regulatory" evidence="5">
    <location>
        <begin position="181"/>
        <end position="257"/>
    </location>
</feature>
<dbReference type="GeneID" id="37079010"/>
<dbReference type="GO" id="GO:0000981">
    <property type="term" value="F:DNA-binding transcription factor activity, RNA polymerase II-specific"/>
    <property type="evidence" value="ECO:0007669"/>
    <property type="project" value="TreeGrafter"/>
</dbReference>
<dbReference type="AlphaFoldDB" id="A0A318ZSV7"/>